<protein>
    <submittedName>
        <fullName evidence="1">Uncharacterized protein</fullName>
    </submittedName>
</protein>
<dbReference type="EMBL" id="BARW01011708">
    <property type="protein sequence ID" value="GAI75781.1"/>
    <property type="molecule type" value="Genomic_DNA"/>
</dbReference>
<sequence length="53" mass="5836">MMYLMSRQLNTKIIAHKILSYAVVDSTNTVAFSLAEKGAVEGTAVFSEEQKRG</sequence>
<name>X1S9J2_9ZZZZ</name>
<reference evidence="1" key="1">
    <citation type="journal article" date="2014" name="Front. Microbiol.">
        <title>High frequency of phylogenetically diverse reductive dehalogenase-homologous genes in deep subseafloor sedimentary metagenomes.</title>
        <authorList>
            <person name="Kawai M."/>
            <person name="Futagami T."/>
            <person name="Toyoda A."/>
            <person name="Takaki Y."/>
            <person name="Nishi S."/>
            <person name="Hori S."/>
            <person name="Arai W."/>
            <person name="Tsubouchi T."/>
            <person name="Morono Y."/>
            <person name="Uchiyama I."/>
            <person name="Ito T."/>
            <person name="Fujiyama A."/>
            <person name="Inagaki F."/>
            <person name="Takami H."/>
        </authorList>
    </citation>
    <scope>NUCLEOTIDE SEQUENCE</scope>
    <source>
        <strain evidence="1">Expedition CK06-06</strain>
    </source>
</reference>
<comment type="caution">
    <text evidence="1">The sequence shown here is derived from an EMBL/GenBank/DDBJ whole genome shotgun (WGS) entry which is preliminary data.</text>
</comment>
<dbReference type="AlphaFoldDB" id="X1S9J2"/>
<accession>X1S9J2</accession>
<dbReference type="SUPFAM" id="SSF55681">
    <property type="entry name" value="Class II aaRS and biotin synthetases"/>
    <property type="match status" value="1"/>
</dbReference>
<evidence type="ECO:0000313" key="1">
    <source>
        <dbReference type="EMBL" id="GAI75781.1"/>
    </source>
</evidence>
<dbReference type="Gene3D" id="3.30.930.10">
    <property type="entry name" value="Bira Bifunctional Protein, Domain 2"/>
    <property type="match status" value="1"/>
</dbReference>
<gene>
    <name evidence="1" type="ORF">S12H4_22455</name>
</gene>
<organism evidence="1">
    <name type="scientific">marine sediment metagenome</name>
    <dbReference type="NCBI Taxonomy" id="412755"/>
    <lineage>
        <taxon>unclassified sequences</taxon>
        <taxon>metagenomes</taxon>
        <taxon>ecological metagenomes</taxon>
    </lineage>
</organism>
<feature type="non-terminal residue" evidence="1">
    <location>
        <position position="53"/>
    </location>
</feature>
<proteinExistence type="predicted"/>
<dbReference type="InterPro" id="IPR045864">
    <property type="entry name" value="aa-tRNA-synth_II/BPL/LPL"/>
</dbReference>